<evidence type="ECO:0000256" key="2">
    <source>
        <dbReference type="SAM" id="Phobius"/>
    </source>
</evidence>
<organism evidence="3 4">
    <name type="scientific">Peltaster fructicola</name>
    <dbReference type="NCBI Taxonomy" id="286661"/>
    <lineage>
        <taxon>Eukaryota</taxon>
        <taxon>Fungi</taxon>
        <taxon>Dikarya</taxon>
        <taxon>Ascomycota</taxon>
        <taxon>Pezizomycotina</taxon>
        <taxon>Dothideomycetes</taxon>
        <taxon>Dothideomycetes incertae sedis</taxon>
        <taxon>Peltaster</taxon>
    </lineage>
</organism>
<feature type="compositionally biased region" description="Basic and acidic residues" evidence="1">
    <location>
        <begin position="326"/>
        <end position="339"/>
    </location>
</feature>
<feature type="compositionally biased region" description="Basic and acidic residues" evidence="1">
    <location>
        <begin position="845"/>
        <end position="863"/>
    </location>
</feature>
<dbReference type="Proteomes" id="UP000503462">
    <property type="component" value="Chromosome 4"/>
</dbReference>
<feature type="compositionally biased region" description="Polar residues" evidence="1">
    <location>
        <begin position="959"/>
        <end position="977"/>
    </location>
</feature>
<evidence type="ECO:0000313" key="4">
    <source>
        <dbReference type="Proteomes" id="UP000503462"/>
    </source>
</evidence>
<feature type="compositionally biased region" description="Basic and acidic residues" evidence="1">
    <location>
        <begin position="787"/>
        <end position="796"/>
    </location>
</feature>
<feature type="transmembrane region" description="Helical" evidence="2">
    <location>
        <begin position="84"/>
        <end position="103"/>
    </location>
</feature>
<feature type="region of interest" description="Disordered" evidence="1">
    <location>
        <begin position="696"/>
        <end position="726"/>
    </location>
</feature>
<evidence type="ECO:0000256" key="1">
    <source>
        <dbReference type="SAM" id="MobiDB-lite"/>
    </source>
</evidence>
<feature type="region of interest" description="Disordered" evidence="1">
    <location>
        <begin position="841"/>
        <end position="880"/>
    </location>
</feature>
<accession>A0A6H0XYU8</accession>
<feature type="region of interest" description="Disordered" evidence="1">
    <location>
        <begin position="744"/>
        <end position="774"/>
    </location>
</feature>
<feature type="region of interest" description="Disordered" evidence="1">
    <location>
        <begin position="923"/>
        <end position="1121"/>
    </location>
</feature>
<feature type="region of interest" description="Disordered" evidence="1">
    <location>
        <begin position="1214"/>
        <end position="1233"/>
    </location>
</feature>
<feature type="compositionally biased region" description="Basic and acidic residues" evidence="1">
    <location>
        <begin position="437"/>
        <end position="446"/>
    </location>
</feature>
<feature type="compositionally biased region" description="Low complexity" evidence="1">
    <location>
        <begin position="697"/>
        <end position="708"/>
    </location>
</feature>
<feature type="region of interest" description="Disordered" evidence="1">
    <location>
        <begin position="1333"/>
        <end position="1353"/>
    </location>
</feature>
<keyword evidence="2" id="KW-1133">Transmembrane helix</keyword>
<keyword evidence="4" id="KW-1185">Reference proteome</keyword>
<gene>
    <name evidence="3" type="ORF">AMS68_005450</name>
</gene>
<feature type="region of interest" description="Disordered" evidence="1">
    <location>
        <begin position="315"/>
        <end position="339"/>
    </location>
</feature>
<keyword evidence="2" id="KW-0472">Membrane</keyword>
<dbReference type="EMBL" id="CP051142">
    <property type="protein sequence ID" value="QIW99932.1"/>
    <property type="molecule type" value="Genomic_DNA"/>
</dbReference>
<feature type="compositionally biased region" description="Low complexity" evidence="1">
    <location>
        <begin position="1217"/>
        <end position="1229"/>
    </location>
</feature>
<feature type="compositionally biased region" description="Basic and acidic residues" evidence="1">
    <location>
        <begin position="1085"/>
        <end position="1096"/>
    </location>
</feature>
<feature type="compositionally biased region" description="Basic and acidic residues" evidence="1">
    <location>
        <begin position="1107"/>
        <end position="1121"/>
    </location>
</feature>
<evidence type="ECO:0000313" key="3">
    <source>
        <dbReference type="EMBL" id="QIW99932.1"/>
    </source>
</evidence>
<feature type="compositionally biased region" description="Basic and acidic residues" evidence="1">
    <location>
        <begin position="988"/>
        <end position="999"/>
    </location>
</feature>
<sequence>MTLCLMDSSSPQDVADGQTHIEATADGVLFQPEPPPLNYDLWSRKWWIIFFWSFVIFDTIICPVGLYFGLWYGLYVEGKMSANTVFTIVTAALGGAAIIDFVLRSYRLVWRTEYRVIDAKGRWTLDFFHWSFLGGWGVILVLLIASTVQDYPPPRVVAMCCPAMLYVFAIELFVLDLLRLFQIPSPIRLSSIPKGSQVRPCIYVLIEDIVAVDGSGTTEFRRALNVRSLIGLATTQAGGTALCCIAMKSKTSSRPQRRLTKLGKDKPVPAEGIYHTDVQPKYDDLPVRASYESLVLSSETRQLLREQLTATFPEAVSPSEPNSRWTSRDRLSMGRKEKKTPVVDIEEPSSPTLSFHTARGRLSTLPESTLDVEAAISLLQELKKKATPEELVALHRALLPVKEEAYEHDHATASEYRKQFATRRRSNLPPGLATRGGPEDDPLRRYGDVRRRPVSQHMDATPFVFTANPERSITPVDSSNGQAGVYRSGTLRITNGSASPTSSMHFRDSFEIEIQNAKEVTLLQTVVTPVEYPHKSSLDILDDTSSDDNSFMPPHSADEPVLVPALEPANAMDEYTEFCGSPYDREVSQHSRHSDSSGDDSLEQQFVTPRASMADILHRDDPPVPLLQIPTRPDLGHADSGYASEASILPAGTAAKEENKTPVKTALSEQRWLTALPKTDTDARSTTHSLYTFDQILGSPLPSSPMSLEQTPSPHAGKPGKRQGIFSSLGLSRSQSTKVLAESEVFTSRDSTPVEEPRTIKKAKSKKLKKAVPHHIRQARKELKRFEEAAEAESRQSVKTVPSLAEEADDVPDIEPIGGALKMRAPHAYARILAADVANNNVRRPSAETTDHDARRPSGDQSRDPQSSLSNATSDDTDGNSILNFRAVARSLGASPYDVSTSQFKSSIDYIAGSEDRWRIQSPFEIGQGIPGPKTLGMDEKAASELARKKSRDYIDLEQASSRPHGSRRPFSTNGQNMPPMPNLPPEFESKARKADRMVTRSSLTTASLPVIEVSPVEEDDHAVEQKSLASEKAAAAPAVDWTKQAKLWRQRRQALQGAESEDEEDTEPQMPSTAEILQQAKHSAIADEQPHEAHQQSEPARPIVTGDRHHQEHQLRPRTAEHAPVVPWQSFMRDMQPQAVQQVKLEMQLPVPTHIEREPTLPDVQQPTSINAEREPTLPDVQLPAVTSMERAPAMSSVQLPALTSVERALTRTPTRRPVGSGPRSVSGSKDRTLSIETARATSVSPAQTTLNNARAAIQQRMGSPVSPIGKGRLEVATRQRPLSQVSDGSVSPILSPTSQAPRGPRPPSMISLANTNGRFPADYLAKLNGATDEAQASTSRPQSASMATPDRYSGGLQYEWQRGVGIGGSAGTRANTSEGVARSMPSKVVYGLDLSDVPVFLTKQA</sequence>
<feature type="region of interest" description="Disordered" evidence="1">
    <location>
        <begin position="1281"/>
        <end position="1308"/>
    </location>
</feature>
<feature type="transmembrane region" description="Helical" evidence="2">
    <location>
        <begin position="46"/>
        <end position="72"/>
    </location>
</feature>
<protein>
    <submittedName>
        <fullName evidence="3">Uncharacterized protein</fullName>
    </submittedName>
</protein>
<name>A0A6H0XYU8_9PEZI</name>
<feature type="compositionally biased region" description="Basic and acidic residues" evidence="1">
    <location>
        <begin position="937"/>
        <end position="955"/>
    </location>
</feature>
<feature type="region of interest" description="Disordered" evidence="1">
    <location>
        <begin position="420"/>
        <end position="446"/>
    </location>
</feature>
<feature type="compositionally biased region" description="Basic residues" evidence="1">
    <location>
        <begin position="760"/>
        <end position="774"/>
    </location>
</feature>
<feature type="compositionally biased region" description="Polar residues" evidence="1">
    <location>
        <begin position="864"/>
        <end position="880"/>
    </location>
</feature>
<feature type="region of interest" description="Disordered" evidence="1">
    <location>
        <begin position="787"/>
        <end position="813"/>
    </location>
</feature>
<dbReference type="PANTHER" id="PTHR42024">
    <property type="entry name" value="AMINO ACID PERMEASE_ SLC12A DOMAIN-CONTAINING PROTEIN"/>
    <property type="match status" value="1"/>
</dbReference>
<proteinExistence type="predicted"/>
<keyword evidence="2" id="KW-0812">Transmembrane</keyword>
<dbReference type="OrthoDB" id="4838853at2759"/>
<feature type="compositionally biased region" description="Polar residues" evidence="1">
    <location>
        <begin position="1336"/>
        <end position="1348"/>
    </location>
</feature>
<feature type="compositionally biased region" description="Polar residues" evidence="1">
    <location>
        <begin position="1282"/>
        <end position="1302"/>
    </location>
</feature>
<feature type="transmembrane region" description="Helical" evidence="2">
    <location>
        <begin position="123"/>
        <end position="144"/>
    </location>
</feature>
<dbReference type="PANTHER" id="PTHR42024:SF1">
    <property type="entry name" value="AMINO ACID PERMEASE_ SLC12A DOMAIN-CONTAINING PROTEIN"/>
    <property type="match status" value="1"/>
</dbReference>
<reference evidence="3 4" key="1">
    <citation type="journal article" date="2016" name="Sci. Rep.">
        <title>Peltaster fructicola genome reveals evolution from an invasive phytopathogen to an ectophytic parasite.</title>
        <authorList>
            <person name="Xu C."/>
            <person name="Chen H."/>
            <person name="Gleason M.L."/>
            <person name="Xu J.R."/>
            <person name="Liu H."/>
            <person name="Zhang R."/>
            <person name="Sun G."/>
        </authorList>
    </citation>
    <scope>NUCLEOTIDE SEQUENCE [LARGE SCALE GENOMIC DNA]</scope>
    <source>
        <strain evidence="3 4">LNHT1506</strain>
    </source>
</reference>